<name>A0A9D2G6C6_9FIRM</name>
<dbReference type="AlphaFoldDB" id="A0A9D2G6C6"/>
<reference evidence="1" key="2">
    <citation type="submission" date="2021-04" db="EMBL/GenBank/DDBJ databases">
        <authorList>
            <person name="Gilroy R."/>
        </authorList>
    </citation>
    <scope>NUCLEOTIDE SEQUENCE</scope>
    <source>
        <strain evidence="1">ChiW7-2402</strain>
    </source>
</reference>
<organism evidence="1 2">
    <name type="scientific">Candidatus Gallimonas intestinavium</name>
    <dbReference type="NCBI Taxonomy" id="2838603"/>
    <lineage>
        <taxon>Bacteria</taxon>
        <taxon>Bacillati</taxon>
        <taxon>Bacillota</taxon>
        <taxon>Clostridia</taxon>
        <taxon>Candidatus Gallimonas</taxon>
    </lineage>
</organism>
<protein>
    <recommendedName>
        <fullName evidence="3">Stage III sporulation protein AG</fullName>
    </recommendedName>
</protein>
<accession>A0A9D2G6C6</accession>
<dbReference type="EMBL" id="DXBB01000078">
    <property type="protein sequence ID" value="HIZ73062.1"/>
    <property type="molecule type" value="Genomic_DNA"/>
</dbReference>
<sequence>MKDWKKVLENRTARIVLFCVLALLLLAAIWRVFFAGESAVGSYDETEKEARISAMLERVEGIEDASVMIAEEDGRAVSVIVVYSGEDSILSRMRILEIASSALGLPKEKVQVYLS</sequence>
<gene>
    <name evidence="1" type="ORF">H9964_05745</name>
</gene>
<dbReference type="Proteomes" id="UP000824102">
    <property type="component" value="Unassembled WGS sequence"/>
</dbReference>
<evidence type="ECO:0000313" key="1">
    <source>
        <dbReference type="EMBL" id="HIZ73062.1"/>
    </source>
</evidence>
<evidence type="ECO:0000313" key="2">
    <source>
        <dbReference type="Proteomes" id="UP000824102"/>
    </source>
</evidence>
<evidence type="ECO:0008006" key="3">
    <source>
        <dbReference type="Google" id="ProtNLM"/>
    </source>
</evidence>
<proteinExistence type="predicted"/>
<comment type="caution">
    <text evidence="1">The sequence shown here is derived from an EMBL/GenBank/DDBJ whole genome shotgun (WGS) entry which is preliminary data.</text>
</comment>
<reference evidence="1" key="1">
    <citation type="journal article" date="2021" name="PeerJ">
        <title>Extensive microbial diversity within the chicken gut microbiome revealed by metagenomics and culture.</title>
        <authorList>
            <person name="Gilroy R."/>
            <person name="Ravi A."/>
            <person name="Getino M."/>
            <person name="Pursley I."/>
            <person name="Horton D.L."/>
            <person name="Alikhan N.F."/>
            <person name="Baker D."/>
            <person name="Gharbi K."/>
            <person name="Hall N."/>
            <person name="Watson M."/>
            <person name="Adriaenssens E.M."/>
            <person name="Foster-Nyarko E."/>
            <person name="Jarju S."/>
            <person name="Secka A."/>
            <person name="Antonio M."/>
            <person name="Oren A."/>
            <person name="Chaudhuri R.R."/>
            <person name="La Ragione R."/>
            <person name="Hildebrand F."/>
            <person name="Pallen M.J."/>
        </authorList>
    </citation>
    <scope>NUCLEOTIDE SEQUENCE</scope>
    <source>
        <strain evidence="1">ChiW7-2402</strain>
    </source>
</reference>